<dbReference type="AlphaFoldDB" id="A0AA41KG45"/>
<keyword evidence="4" id="KW-0704">Schiff base</keyword>
<reference evidence="5" key="1">
    <citation type="submission" date="2021-06" db="EMBL/GenBank/DDBJ databases">
        <title>New haloarchaea isolates fom saline soil.</title>
        <authorList>
            <person name="Duran-Viseras A."/>
            <person name="Sanchez-Porro C.S."/>
            <person name="Ventosa A."/>
        </authorList>
    </citation>
    <scope>NUCLEOTIDE SEQUENCE</scope>
    <source>
        <strain evidence="5">JCM 18369</strain>
    </source>
</reference>
<dbReference type="EC" id="4.2.1.10" evidence="2"/>
<evidence type="ECO:0000256" key="4">
    <source>
        <dbReference type="ARBA" id="ARBA00023270"/>
    </source>
</evidence>
<dbReference type="Pfam" id="PF01487">
    <property type="entry name" value="DHquinase_I"/>
    <property type="match status" value="1"/>
</dbReference>
<accession>A0AA41KG45</accession>
<evidence type="ECO:0000256" key="3">
    <source>
        <dbReference type="ARBA" id="ARBA00023239"/>
    </source>
</evidence>
<organism evidence="5 6">
    <name type="scientific">Haloarcula salina</name>
    <dbReference type="NCBI Taxonomy" id="1429914"/>
    <lineage>
        <taxon>Archaea</taxon>
        <taxon>Methanobacteriati</taxon>
        <taxon>Methanobacteriota</taxon>
        <taxon>Stenosarchaea group</taxon>
        <taxon>Halobacteria</taxon>
        <taxon>Halobacteriales</taxon>
        <taxon>Haloarculaceae</taxon>
        <taxon>Haloarcula</taxon>
    </lineage>
</organism>
<dbReference type="RefSeq" id="WP_162414274.1">
    <property type="nucleotide sequence ID" value="NZ_JAHQXE010000004.1"/>
</dbReference>
<evidence type="ECO:0000313" key="5">
    <source>
        <dbReference type="EMBL" id="MBV0902697.1"/>
    </source>
</evidence>
<comment type="catalytic activity">
    <reaction evidence="1">
        <text>3-dehydroquinate = 3-dehydroshikimate + H2O</text>
        <dbReference type="Rhea" id="RHEA:21096"/>
        <dbReference type="ChEBI" id="CHEBI:15377"/>
        <dbReference type="ChEBI" id="CHEBI:16630"/>
        <dbReference type="ChEBI" id="CHEBI:32364"/>
        <dbReference type="EC" id="4.2.1.10"/>
    </reaction>
</comment>
<dbReference type="SUPFAM" id="SSF51569">
    <property type="entry name" value="Aldolase"/>
    <property type="match status" value="1"/>
</dbReference>
<comment type="caution">
    <text evidence="5">The sequence shown here is derived from an EMBL/GenBank/DDBJ whole genome shotgun (WGS) entry which is preliminary data.</text>
</comment>
<gene>
    <name evidence="5" type="ORF">KTS37_12960</name>
</gene>
<dbReference type="InterPro" id="IPR050146">
    <property type="entry name" value="Type-I_3-dehydroquinase"/>
</dbReference>
<dbReference type="GO" id="GO:0046279">
    <property type="term" value="P:3,4-dihydroxybenzoate biosynthetic process"/>
    <property type="evidence" value="ECO:0007669"/>
    <property type="project" value="TreeGrafter"/>
</dbReference>
<protein>
    <recommendedName>
        <fullName evidence="2">3-dehydroquinate dehydratase</fullName>
        <ecNumber evidence="2">4.2.1.10</ecNumber>
    </recommendedName>
</protein>
<dbReference type="InterPro" id="IPR013785">
    <property type="entry name" value="Aldolase_TIM"/>
</dbReference>
<dbReference type="GO" id="GO:0003855">
    <property type="term" value="F:3-dehydroquinate dehydratase activity"/>
    <property type="evidence" value="ECO:0007669"/>
    <property type="project" value="UniProtKB-EC"/>
</dbReference>
<dbReference type="PANTHER" id="PTHR43699">
    <property type="entry name" value="3-DEHYDROQUINATE DEHYDRATASE"/>
    <property type="match status" value="1"/>
</dbReference>
<dbReference type="PANTHER" id="PTHR43699:SF1">
    <property type="entry name" value="3-DEHYDROQUINATE DEHYDRATASE"/>
    <property type="match status" value="1"/>
</dbReference>
<evidence type="ECO:0000256" key="1">
    <source>
        <dbReference type="ARBA" id="ARBA00001864"/>
    </source>
</evidence>
<dbReference type="InterPro" id="IPR001381">
    <property type="entry name" value="DHquinase_I"/>
</dbReference>
<keyword evidence="6" id="KW-1185">Reference proteome</keyword>
<evidence type="ECO:0000256" key="2">
    <source>
        <dbReference type="ARBA" id="ARBA00012060"/>
    </source>
</evidence>
<proteinExistence type="predicted"/>
<name>A0AA41KG45_9EURY</name>
<dbReference type="EMBL" id="JAHQXE010000004">
    <property type="protein sequence ID" value="MBV0902697.1"/>
    <property type="molecule type" value="Genomic_DNA"/>
</dbReference>
<sequence>MTESDYALVGVTDDLRAVSGAPSAADYVEFRLDRADDPLDQLAAYDGSAPLIVANRPAWAGGTAGEAERLERLVAAAADDAVGLVDLELETLTEERWVLDELRDRGVELIVSAYDTDRTPSKATLDRWFEETARYGHLGKVVVRAESRNDALVLLQSLNDAANRGLAVTGHARGTIGQHTRVVGVFYGARLCYAPLPGTETDAGDIELGALSELFETTVRPRTTPS</sequence>
<dbReference type="Gene3D" id="3.20.20.70">
    <property type="entry name" value="Aldolase class I"/>
    <property type="match status" value="1"/>
</dbReference>
<dbReference type="Proteomes" id="UP001166304">
    <property type="component" value="Unassembled WGS sequence"/>
</dbReference>
<evidence type="ECO:0000313" key="6">
    <source>
        <dbReference type="Proteomes" id="UP001166304"/>
    </source>
</evidence>
<keyword evidence="3 5" id="KW-0456">Lyase</keyword>